<evidence type="ECO:0000313" key="14">
    <source>
        <dbReference type="Proteomes" id="UP000219036"/>
    </source>
</evidence>
<evidence type="ECO:0000256" key="9">
    <source>
        <dbReference type="ARBA" id="ARBA00047944"/>
    </source>
</evidence>
<dbReference type="Proteomes" id="UP000219036">
    <property type="component" value="Unassembled WGS sequence"/>
</dbReference>
<comment type="function">
    <text evidence="8 10">Specifically methylates the N3 position of the uracil ring of uridine 1498 (m3U1498) in 16S rRNA. Acts on the fully assembled 30S ribosomal subunit.</text>
</comment>
<evidence type="ECO:0000256" key="5">
    <source>
        <dbReference type="ARBA" id="ARBA00022603"/>
    </source>
</evidence>
<dbReference type="PANTHER" id="PTHR30027">
    <property type="entry name" value="RIBOSOMAL RNA SMALL SUBUNIT METHYLTRANSFERASE E"/>
    <property type="match status" value="1"/>
</dbReference>
<dbReference type="InterPro" id="IPR029028">
    <property type="entry name" value="Alpha/beta_knot_MTases"/>
</dbReference>
<dbReference type="InterPro" id="IPR029026">
    <property type="entry name" value="tRNA_m1G_MTases_N"/>
</dbReference>
<evidence type="ECO:0000256" key="8">
    <source>
        <dbReference type="ARBA" id="ARBA00025699"/>
    </source>
</evidence>
<organism evidence="13 14">
    <name type="scientific">Persephonella hydrogeniphila</name>
    <dbReference type="NCBI Taxonomy" id="198703"/>
    <lineage>
        <taxon>Bacteria</taxon>
        <taxon>Pseudomonadati</taxon>
        <taxon>Aquificota</taxon>
        <taxon>Aquificia</taxon>
        <taxon>Aquificales</taxon>
        <taxon>Hydrogenothermaceae</taxon>
        <taxon>Persephonella</taxon>
    </lineage>
</organism>
<dbReference type="OrthoDB" id="9815641at2"/>
<evidence type="ECO:0000256" key="6">
    <source>
        <dbReference type="ARBA" id="ARBA00022679"/>
    </source>
</evidence>
<dbReference type="Pfam" id="PF04452">
    <property type="entry name" value="Methyltrans_RNA"/>
    <property type="match status" value="1"/>
</dbReference>
<dbReference type="PANTHER" id="PTHR30027:SF3">
    <property type="entry name" value="16S RRNA (URACIL(1498)-N(3))-METHYLTRANSFERASE"/>
    <property type="match status" value="1"/>
</dbReference>
<comment type="catalytic activity">
    <reaction evidence="9 10">
        <text>uridine(1498) in 16S rRNA + S-adenosyl-L-methionine = N(3)-methyluridine(1498) in 16S rRNA + S-adenosyl-L-homocysteine + H(+)</text>
        <dbReference type="Rhea" id="RHEA:42920"/>
        <dbReference type="Rhea" id="RHEA-COMP:10283"/>
        <dbReference type="Rhea" id="RHEA-COMP:10284"/>
        <dbReference type="ChEBI" id="CHEBI:15378"/>
        <dbReference type="ChEBI" id="CHEBI:57856"/>
        <dbReference type="ChEBI" id="CHEBI:59789"/>
        <dbReference type="ChEBI" id="CHEBI:65315"/>
        <dbReference type="ChEBI" id="CHEBI:74502"/>
        <dbReference type="EC" id="2.1.1.193"/>
    </reaction>
</comment>
<dbReference type="SUPFAM" id="SSF75217">
    <property type="entry name" value="alpha/beta knot"/>
    <property type="match status" value="1"/>
</dbReference>
<proteinExistence type="inferred from homology"/>
<gene>
    <name evidence="13" type="ORF">SAMN06265182_1072</name>
</gene>
<evidence type="ECO:0000313" key="13">
    <source>
        <dbReference type="EMBL" id="SNZ07887.1"/>
    </source>
</evidence>
<evidence type="ECO:0000256" key="2">
    <source>
        <dbReference type="ARBA" id="ARBA00005528"/>
    </source>
</evidence>
<dbReference type="NCBIfam" id="TIGR00046">
    <property type="entry name" value="RsmE family RNA methyltransferase"/>
    <property type="match status" value="1"/>
</dbReference>
<keyword evidence="4 10" id="KW-0698">rRNA processing</keyword>
<keyword evidence="14" id="KW-1185">Reference proteome</keyword>
<dbReference type="GO" id="GO:0070475">
    <property type="term" value="P:rRNA base methylation"/>
    <property type="evidence" value="ECO:0007669"/>
    <property type="project" value="TreeGrafter"/>
</dbReference>
<dbReference type="SUPFAM" id="SSF88697">
    <property type="entry name" value="PUA domain-like"/>
    <property type="match status" value="1"/>
</dbReference>
<dbReference type="Pfam" id="PF20260">
    <property type="entry name" value="PUA_4"/>
    <property type="match status" value="1"/>
</dbReference>
<comment type="subcellular location">
    <subcellularLocation>
        <location evidence="1 10">Cytoplasm</location>
    </subcellularLocation>
</comment>
<evidence type="ECO:0000256" key="10">
    <source>
        <dbReference type="PIRNR" id="PIRNR015601"/>
    </source>
</evidence>
<evidence type="ECO:0000259" key="12">
    <source>
        <dbReference type="Pfam" id="PF20260"/>
    </source>
</evidence>
<evidence type="ECO:0000256" key="4">
    <source>
        <dbReference type="ARBA" id="ARBA00022552"/>
    </source>
</evidence>
<dbReference type="InterPro" id="IPR046887">
    <property type="entry name" value="RsmE_PUA-like"/>
</dbReference>
<protein>
    <recommendedName>
        <fullName evidence="10">Ribosomal RNA small subunit methyltransferase E</fullName>
        <ecNumber evidence="10">2.1.1.193</ecNumber>
    </recommendedName>
</protein>
<feature type="domain" description="Ribosomal RNA small subunit methyltransferase E PUA-like" evidence="12">
    <location>
        <begin position="17"/>
        <end position="63"/>
    </location>
</feature>
<keyword evidence="3 10" id="KW-0963">Cytoplasm</keyword>
<comment type="similarity">
    <text evidence="2 10">Belongs to the RNA methyltransferase RsmE family.</text>
</comment>
<dbReference type="Gene3D" id="3.40.1280.10">
    <property type="match status" value="1"/>
</dbReference>
<dbReference type="GO" id="GO:0005737">
    <property type="term" value="C:cytoplasm"/>
    <property type="evidence" value="ECO:0007669"/>
    <property type="project" value="UniProtKB-SubCell"/>
</dbReference>
<dbReference type="InterPro" id="IPR006700">
    <property type="entry name" value="RsmE"/>
</dbReference>
<dbReference type="RefSeq" id="WP_097000244.1">
    <property type="nucleotide sequence ID" value="NZ_OBEI01000003.1"/>
</dbReference>
<dbReference type="InterPro" id="IPR015947">
    <property type="entry name" value="PUA-like_sf"/>
</dbReference>
<keyword evidence="5 10" id="KW-0489">Methyltransferase</keyword>
<accession>A0A285NFZ1</accession>
<keyword evidence="7 10" id="KW-0949">S-adenosyl-L-methionine</keyword>
<feature type="domain" description="Ribosomal RNA small subunit methyltransferase E methyltransferase" evidence="11">
    <location>
        <begin position="73"/>
        <end position="224"/>
    </location>
</feature>
<evidence type="ECO:0000256" key="3">
    <source>
        <dbReference type="ARBA" id="ARBA00022490"/>
    </source>
</evidence>
<evidence type="ECO:0000256" key="7">
    <source>
        <dbReference type="ARBA" id="ARBA00022691"/>
    </source>
</evidence>
<keyword evidence="6 10" id="KW-0808">Transferase</keyword>
<evidence type="ECO:0000259" key="11">
    <source>
        <dbReference type="Pfam" id="PF04452"/>
    </source>
</evidence>
<dbReference type="GO" id="GO:0070042">
    <property type="term" value="F:rRNA (uridine-N3-)-methyltransferase activity"/>
    <property type="evidence" value="ECO:0007669"/>
    <property type="project" value="TreeGrafter"/>
</dbReference>
<dbReference type="PIRSF" id="PIRSF015601">
    <property type="entry name" value="MTase_slr0722"/>
    <property type="match status" value="1"/>
</dbReference>
<dbReference type="EC" id="2.1.1.193" evidence="10"/>
<dbReference type="InterPro" id="IPR046886">
    <property type="entry name" value="RsmE_MTase_dom"/>
</dbReference>
<name>A0A285NFZ1_9AQUI</name>
<dbReference type="AlphaFoldDB" id="A0A285NFZ1"/>
<dbReference type="EMBL" id="OBEI01000003">
    <property type="protein sequence ID" value="SNZ07887.1"/>
    <property type="molecule type" value="Genomic_DNA"/>
</dbReference>
<reference evidence="14" key="1">
    <citation type="submission" date="2017-09" db="EMBL/GenBank/DDBJ databases">
        <authorList>
            <person name="Varghese N."/>
            <person name="Submissions S."/>
        </authorList>
    </citation>
    <scope>NUCLEOTIDE SEQUENCE [LARGE SCALE GENOMIC DNA]</scope>
    <source>
        <strain evidence="14">DSM 15103</strain>
    </source>
</reference>
<evidence type="ECO:0000256" key="1">
    <source>
        <dbReference type="ARBA" id="ARBA00004496"/>
    </source>
</evidence>
<sequence length="234" mass="26986">MGIDRFLGKVDGERFILSDEEFHHAKVKRVKKNQHIEINDLKGNIYLGIVEDIGKKYIKGRILEKLSAEEDEFYLELFLGMPNRLSKVDELIEPISQLGVSCFIPVITKNTAVKGKDILKKIPKWEKIALNSIKQCKRLFPIEIKKPVHIKDIKTDSEKRIVFYEREKEFSLKKEKISKIKTVSIFIGAEGGITEDEIRLLKEKGFKSASLGRYTLKMEIAVITGICQVNFVYR</sequence>